<evidence type="ECO:0000313" key="7">
    <source>
        <dbReference type="EMBL" id="MDF0479343.1"/>
    </source>
</evidence>
<evidence type="ECO:0000313" key="8">
    <source>
        <dbReference type="Proteomes" id="UP001147148"/>
    </source>
</evidence>
<keyword evidence="3 6" id="KW-0812">Transmembrane</keyword>
<organism evidence="7 8">
    <name type="scientific">Vagococcus proximus</name>
    <dbReference type="NCBI Taxonomy" id="2991417"/>
    <lineage>
        <taxon>Bacteria</taxon>
        <taxon>Bacillati</taxon>
        <taxon>Bacillota</taxon>
        <taxon>Bacilli</taxon>
        <taxon>Lactobacillales</taxon>
        <taxon>Enterococcaceae</taxon>
        <taxon>Vagococcus</taxon>
    </lineage>
</organism>
<dbReference type="InterPro" id="IPR050833">
    <property type="entry name" value="Poly_Biosynth_Transport"/>
</dbReference>
<evidence type="ECO:0000256" key="3">
    <source>
        <dbReference type="ARBA" id="ARBA00022692"/>
    </source>
</evidence>
<proteinExistence type="predicted"/>
<name>A0ABT5X006_9ENTE</name>
<protein>
    <submittedName>
        <fullName evidence="7">Oligosaccharide flippase family protein</fullName>
    </submittedName>
</protein>
<evidence type="ECO:0000256" key="4">
    <source>
        <dbReference type="ARBA" id="ARBA00022989"/>
    </source>
</evidence>
<feature type="transmembrane region" description="Helical" evidence="6">
    <location>
        <begin position="50"/>
        <end position="72"/>
    </location>
</feature>
<sequence length="425" mass="48556">MKILLKKILKNNTIKNGMWLYVLQMFNTVIPFLTLPYITRILGADQYGVFSAALNLIGYFQVIVEYGFNLLGSRKVALLNKKEEMSELYTKIFLARLILSAISLSLLVIVVLLTGVSQLQFYCMLILFFMVIGTGIQQVWLFQGLESMKFITVLTVIIRTIFTILIFILIKNSSQVLMYSFLYSISFFLLGLISMFIANNNLNIKFVKIKASSVYDILKEGWILFTTSAMTKIFTGIGITILQYTSTNAIVGSYTAIQKIPQMLVMLFFPLSQAIYPYLSKIFQNSFEEGLFKLKRITKSVMLLFICMGLVLILFRRPIVLLLYGSEYIKYVNILIPLVLWLLFSIFNNFLGTQFLVATGNVRRYSNAFKIGIVAMVSSNLILGYFFDIYGIAFAAMLGEFILTISLWKQVNEVIMLKGDFHEKN</sequence>
<feature type="transmembrane region" description="Helical" evidence="6">
    <location>
        <begin position="262"/>
        <end position="279"/>
    </location>
</feature>
<evidence type="ECO:0000256" key="2">
    <source>
        <dbReference type="ARBA" id="ARBA00022475"/>
    </source>
</evidence>
<feature type="transmembrane region" description="Helical" evidence="6">
    <location>
        <begin position="331"/>
        <end position="353"/>
    </location>
</feature>
<keyword evidence="5 6" id="KW-0472">Membrane</keyword>
<reference evidence="7" key="1">
    <citation type="submission" date="2022-10" db="EMBL/GenBank/DDBJ databases">
        <title>Vagococcus sp. isolated from poultry meat.</title>
        <authorList>
            <person name="Johansson P."/>
            <person name="Bjorkroth J."/>
        </authorList>
    </citation>
    <scope>NUCLEOTIDE SEQUENCE</scope>
    <source>
        <strain evidence="7">PNs007</strain>
    </source>
</reference>
<dbReference type="EMBL" id="JAPDSH010000002">
    <property type="protein sequence ID" value="MDF0479343.1"/>
    <property type="molecule type" value="Genomic_DNA"/>
</dbReference>
<accession>A0ABT5X006</accession>
<keyword evidence="4 6" id="KW-1133">Transmembrane helix</keyword>
<dbReference type="Pfam" id="PF01943">
    <property type="entry name" value="Polysacc_synt"/>
    <property type="match status" value="1"/>
</dbReference>
<keyword evidence="2" id="KW-1003">Cell membrane</keyword>
<comment type="subcellular location">
    <subcellularLocation>
        <location evidence="1">Cell membrane</location>
        <topology evidence="1">Multi-pass membrane protein</topology>
    </subcellularLocation>
</comment>
<dbReference type="PANTHER" id="PTHR30250:SF11">
    <property type="entry name" value="O-ANTIGEN TRANSPORTER-RELATED"/>
    <property type="match status" value="1"/>
</dbReference>
<dbReference type="InterPro" id="IPR002797">
    <property type="entry name" value="Polysacc_synth"/>
</dbReference>
<evidence type="ECO:0000256" key="6">
    <source>
        <dbReference type="SAM" id="Phobius"/>
    </source>
</evidence>
<feature type="transmembrane region" description="Helical" evidence="6">
    <location>
        <begin position="300"/>
        <end position="319"/>
    </location>
</feature>
<feature type="transmembrane region" description="Helical" evidence="6">
    <location>
        <begin position="119"/>
        <end position="143"/>
    </location>
</feature>
<feature type="transmembrane region" description="Helical" evidence="6">
    <location>
        <begin position="176"/>
        <end position="200"/>
    </location>
</feature>
<evidence type="ECO:0000256" key="1">
    <source>
        <dbReference type="ARBA" id="ARBA00004651"/>
    </source>
</evidence>
<evidence type="ECO:0000256" key="5">
    <source>
        <dbReference type="ARBA" id="ARBA00023136"/>
    </source>
</evidence>
<feature type="transmembrane region" description="Helical" evidence="6">
    <location>
        <begin position="221"/>
        <end position="242"/>
    </location>
</feature>
<feature type="transmembrane region" description="Helical" evidence="6">
    <location>
        <begin position="150"/>
        <end position="170"/>
    </location>
</feature>
<feature type="transmembrane region" description="Helical" evidence="6">
    <location>
        <begin position="93"/>
        <end position="113"/>
    </location>
</feature>
<comment type="caution">
    <text evidence="7">The sequence shown here is derived from an EMBL/GenBank/DDBJ whole genome shotgun (WGS) entry which is preliminary data.</text>
</comment>
<gene>
    <name evidence="7" type="ORF">OL233_03490</name>
</gene>
<keyword evidence="8" id="KW-1185">Reference proteome</keyword>
<dbReference type="RefSeq" id="WP_275470987.1">
    <property type="nucleotide sequence ID" value="NZ_JAPDSH010000002.1"/>
</dbReference>
<dbReference type="PANTHER" id="PTHR30250">
    <property type="entry name" value="PST FAMILY PREDICTED COLANIC ACID TRANSPORTER"/>
    <property type="match status" value="1"/>
</dbReference>
<feature type="transmembrane region" description="Helical" evidence="6">
    <location>
        <begin position="20"/>
        <end position="38"/>
    </location>
</feature>
<dbReference type="Proteomes" id="UP001147148">
    <property type="component" value="Unassembled WGS sequence"/>
</dbReference>